<dbReference type="SUPFAM" id="SSF48371">
    <property type="entry name" value="ARM repeat"/>
    <property type="match status" value="1"/>
</dbReference>
<dbReference type="InterPro" id="IPR016024">
    <property type="entry name" value="ARM-type_fold"/>
</dbReference>
<dbReference type="Proteomes" id="UP001255856">
    <property type="component" value="Unassembled WGS sequence"/>
</dbReference>
<name>A0AAD9IHL3_PROWI</name>
<protein>
    <submittedName>
        <fullName evidence="2">Uncharacterized protein</fullName>
    </submittedName>
</protein>
<evidence type="ECO:0000313" key="3">
    <source>
        <dbReference type="Proteomes" id="UP001255856"/>
    </source>
</evidence>
<sequence>MDRCCANLEHDEPRVRAIVGRVLENLARRRGLEVWASTSGAILGSIQANFDRSQADDPDGDSCPGSQRPAAPSPAPGPPVSFVTSLLAQSYKVERPGKGDMRHGTEGWRALETSYQALHGIIRGTGRPFASILLDQPAVLTPPSSDPPADELPPATLLRLLLRGTTHPNRFVREASHLIWAELLSGTGPRIVLEIAPRLALGMSDSWDMVRYAACSAAIALLRTLPRGAWPQPVAAALLPALCLNRHCEADGVRALCQRGWREALGPDGRRWLARCAGPVAVYFAEQCRAVSHAVREAACLAAAEFIERVERPAAAAHTPGLLRSLAACARDASWPVRDAAVLASARAARCAPTDALPLLPRFLSLWGAALLDAVPSVREGGAVAFGDALQAGRHPDLEGVGERPDSHGDDNSEDAEALASAAKLRELVLEEALVKLDSLLLQAREQPADDGAWQAKAAAEPAAPAAQQFSWGVLAPALQRGADCCIDHGYTKYGNGFQELMALKRKIYCTSWDPLAELARVRHFGASSTLQQTIWNCLPSIGQGLGLRAFKRLLPDFIDPLFAALGSDQTLVSAAAGRCVGALRDWMGPGIWAARLEPRQLALQQASPDVPPPAGKFSIAGRVASLTAGTGNHAVPGTLTGQALDSLWL</sequence>
<evidence type="ECO:0000313" key="2">
    <source>
        <dbReference type="EMBL" id="KAK2076387.1"/>
    </source>
</evidence>
<organism evidence="2 3">
    <name type="scientific">Prototheca wickerhamii</name>
    <dbReference type="NCBI Taxonomy" id="3111"/>
    <lineage>
        <taxon>Eukaryota</taxon>
        <taxon>Viridiplantae</taxon>
        <taxon>Chlorophyta</taxon>
        <taxon>core chlorophytes</taxon>
        <taxon>Trebouxiophyceae</taxon>
        <taxon>Chlorellales</taxon>
        <taxon>Chlorellaceae</taxon>
        <taxon>Prototheca</taxon>
    </lineage>
</organism>
<keyword evidence="3" id="KW-1185">Reference proteome</keyword>
<gene>
    <name evidence="2" type="ORF">QBZ16_000912</name>
</gene>
<evidence type="ECO:0000256" key="1">
    <source>
        <dbReference type="SAM" id="MobiDB-lite"/>
    </source>
</evidence>
<reference evidence="2" key="1">
    <citation type="submission" date="2021-01" db="EMBL/GenBank/DDBJ databases">
        <authorList>
            <person name="Eckstrom K.M.E."/>
        </authorList>
    </citation>
    <scope>NUCLEOTIDE SEQUENCE</scope>
    <source>
        <strain evidence="2">UVCC 0001</strain>
    </source>
</reference>
<comment type="caution">
    <text evidence="2">The sequence shown here is derived from an EMBL/GenBank/DDBJ whole genome shotgun (WGS) entry which is preliminary data.</text>
</comment>
<proteinExistence type="predicted"/>
<feature type="region of interest" description="Disordered" evidence="1">
    <location>
        <begin position="51"/>
        <end position="79"/>
    </location>
</feature>
<feature type="region of interest" description="Disordered" evidence="1">
    <location>
        <begin position="395"/>
        <end position="416"/>
    </location>
</feature>
<dbReference type="AlphaFoldDB" id="A0AAD9IHL3"/>
<feature type="compositionally biased region" description="Basic and acidic residues" evidence="1">
    <location>
        <begin position="395"/>
        <end position="411"/>
    </location>
</feature>
<dbReference type="EMBL" id="JASFZW010000010">
    <property type="protein sequence ID" value="KAK2076387.1"/>
    <property type="molecule type" value="Genomic_DNA"/>
</dbReference>
<dbReference type="InterPro" id="IPR011989">
    <property type="entry name" value="ARM-like"/>
</dbReference>
<dbReference type="Gene3D" id="1.25.10.10">
    <property type="entry name" value="Leucine-rich Repeat Variant"/>
    <property type="match status" value="2"/>
</dbReference>
<accession>A0AAD9IHL3</accession>